<organism evidence="2 3">
    <name type="scientific">Streptomyces spongiicola</name>
    <dbReference type="NCBI Taxonomy" id="1690221"/>
    <lineage>
        <taxon>Bacteria</taxon>
        <taxon>Bacillati</taxon>
        <taxon>Actinomycetota</taxon>
        <taxon>Actinomycetes</taxon>
        <taxon>Kitasatosporales</taxon>
        <taxon>Streptomycetaceae</taxon>
        <taxon>Streptomyces</taxon>
    </lineage>
</organism>
<protein>
    <recommendedName>
        <fullName evidence="4">Holin</fullName>
    </recommendedName>
</protein>
<keyword evidence="1" id="KW-0472">Membrane</keyword>
<feature type="transmembrane region" description="Helical" evidence="1">
    <location>
        <begin position="35"/>
        <end position="57"/>
    </location>
</feature>
<feature type="transmembrane region" description="Helical" evidence="1">
    <location>
        <begin position="105"/>
        <end position="126"/>
    </location>
</feature>
<evidence type="ECO:0000313" key="2">
    <source>
        <dbReference type="EMBL" id="AWK09505.1"/>
    </source>
</evidence>
<feature type="transmembrane region" description="Helical" evidence="1">
    <location>
        <begin position="63"/>
        <end position="84"/>
    </location>
</feature>
<feature type="transmembrane region" description="Helical" evidence="1">
    <location>
        <begin position="6"/>
        <end position="23"/>
    </location>
</feature>
<name>A0ABM6V6N7_9ACTN</name>
<keyword evidence="3" id="KW-1185">Reference proteome</keyword>
<evidence type="ECO:0008006" key="4">
    <source>
        <dbReference type="Google" id="ProtNLM"/>
    </source>
</evidence>
<sequence>MPEKSSPLWWLFAAISIGVYLAAMFPGMINSRQKIWVSCGPVAGFLAIMAFSANYDWSLNEMLPAYCGMLLGFALGVVGQWKAMREFMAWREANPGKPDDEGPGVPWMLQIAFTLPIFLGGAIWYMNNY</sequence>
<reference evidence="2 3" key="1">
    <citation type="submission" date="2018-05" db="EMBL/GenBank/DDBJ databases">
        <title>Complete genome sequence of the Type Strain of Streptomyces spongiicola HNM0071, the producer of staurosporine.</title>
        <authorList>
            <person name="Zhou S."/>
            <person name="Huang X."/>
        </authorList>
    </citation>
    <scope>NUCLEOTIDE SEQUENCE [LARGE SCALE GENOMIC DNA]</scope>
    <source>
        <strain evidence="2 3">HNM0071</strain>
    </source>
</reference>
<dbReference type="RefSeq" id="WP_109294475.1">
    <property type="nucleotide sequence ID" value="NZ_BGZL01000017.1"/>
</dbReference>
<keyword evidence="1" id="KW-0812">Transmembrane</keyword>
<evidence type="ECO:0000313" key="3">
    <source>
        <dbReference type="Proteomes" id="UP000245051"/>
    </source>
</evidence>
<evidence type="ECO:0000256" key="1">
    <source>
        <dbReference type="SAM" id="Phobius"/>
    </source>
</evidence>
<dbReference type="Proteomes" id="UP000245051">
    <property type="component" value="Chromosome"/>
</dbReference>
<proteinExistence type="predicted"/>
<dbReference type="EMBL" id="CP029254">
    <property type="protein sequence ID" value="AWK09505.1"/>
    <property type="molecule type" value="Genomic_DNA"/>
</dbReference>
<keyword evidence="1" id="KW-1133">Transmembrane helix</keyword>
<gene>
    <name evidence="2" type="ORF">DDQ41_11880</name>
</gene>
<accession>A0ABM6V6N7</accession>